<keyword evidence="1" id="KW-0347">Helicase</keyword>
<dbReference type="GO" id="GO:0004386">
    <property type="term" value="F:helicase activity"/>
    <property type="evidence" value="ECO:0007669"/>
    <property type="project" value="UniProtKB-KW"/>
</dbReference>
<proteinExistence type="predicted"/>
<dbReference type="Proteomes" id="UP000018320">
    <property type="component" value="Unassembled WGS sequence"/>
</dbReference>
<keyword evidence="1" id="KW-0547">Nucleotide-binding</keyword>
<evidence type="ECO:0000313" key="1">
    <source>
        <dbReference type="EMBL" id="ESU38899.1"/>
    </source>
</evidence>
<reference evidence="2" key="1">
    <citation type="submission" date="2012-02" db="EMBL/GenBank/DDBJ databases">
        <title>Genome sequencing of Giardia lamblia Genotypes A2 and B isolates (DH and GS) and comparative analysis with the genomes of Genotypes A1 and E (WB and Pig).</title>
        <authorList>
            <person name="Adam R."/>
            <person name="Dahlstrom E."/>
            <person name="Martens C."/>
            <person name="Bruno D."/>
            <person name="Barbian K."/>
            <person name="Porcella S.F."/>
            <person name="Nash T."/>
        </authorList>
    </citation>
    <scope>NUCLEOTIDE SEQUENCE</scope>
    <source>
        <strain evidence="2">DH</strain>
    </source>
</reference>
<accession>V6TJR3</accession>
<organism evidence="1 2">
    <name type="scientific">Giardia intestinalis</name>
    <name type="common">Giardia lamblia</name>
    <dbReference type="NCBI Taxonomy" id="5741"/>
    <lineage>
        <taxon>Eukaryota</taxon>
        <taxon>Metamonada</taxon>
        <taxon>Diplomonadida</taxon>
        <taxon>Hexamitidae</taxon>
        <taxon>Giardiinae</taxon>
        <taxon>Giardia</taxon>
    </lineage>
</organism>
<protein>
    <submittedName>
        <fullName evidence="1">ATP-dependent RNA helicase</fullName>
    </submittedName>
</protein>
<keyword evidence="1" id="KW-0378">Hydrolase</keyword>
<keyword evidence="1" id="KW-0067">ATP-binding</keyword>
<evidence type="ECO:0000313" key="2">
    <source>
        <dbReference type="Proteomes" id="UP000018320"/>
    </source>
</evidence>
<dbReference type="AlphaFoldDB" id="V6TJR3"/>
<sequence length="96" mass="10940">MQMYTKALLVGFLHHEISFFLVGSANATNLHISQPGYSDLLDCNWQRWKTSDHIVLHTLSFAKTRITPKVGNLNQIFNFPGLLKSYLRSYEPRSGG</sequence>
<reference evidence="1 2" key="2">
    <citation type="journal article" date="2013" name="Genome Biol. Evol.">
        <title>Genome sequencing of Giardia lamblia genotypes A2 and B isolates (DH and GS) and comparative analysis with the genomes of genotypes A1 and E (WB and Pig).</title>
        <authorList>
            <person name="Adam R.D."/>
            <person name="Dahlstrom E.W."/>
            <person name="Martens C.A."/>
            <person name="Bruno D.P."/>
            <person name="Barbian K.D."/>
            <person name="Ricklefs S.M."/>
            <person name="Hernandez M.M."/>
            <person name="Narla N.P."/>
            <person name="Patel R.B."/>
            <person name="Porcella S.F."/>
            <person name="Nash T.E."/>
        </authorList>
    </citation>
    <scope>NUCLEOTIDE SEQUENCE [LARGE SCALE GENOMIC DNA]</scope>
    <source>
        <strain evidence="1 2">DH</strain>
    </source>
</reference>
<name>V6TJR3_GIAIN</name>
<comment type="caution">
    <text evidence="1">The sequence shown here is derived from an EMBL/GenBank/DDBJ whole genome shotgun (WGS) entry which is preliminary data.</text>
</comment>
<dbReference type="EMBL" id="AHGT01000008">
    <property type="protein sequence ID" value="ESU38899.1"/>
    <property type="molecule type" value="Genomic_DNA"/>
</dbReference>
<gene>
    <name evidence="1" type="ORF">DHA2_150190</name>
</gene>
<dbReference type="VEuPathDB" id="GiardiaDB:DHA2_150190"/>